<dbReference type="PANTHER" id="PTHR45138:SF9">
    <property type="entry name" value="DIGUANYLATE CYCLASE DGCM-RELATED"/>
    <property type="match status" value="1"/>
</dbReference>
<evidence type="ECO:0000256" key="1">
    <source>
        <dbReference type="ARBA" id="ARBA00004370"/>
    </source>
</evidence>
<dbReference type="GO" id="GO:0052621">
    <property type="term" value="F:diguanylate cyclase activity"/>
    <property type="evidence" value="ECO:0007669"/>
    <property type="project" value="UniProtKB-EC"/>
</dbReference>
<dbReference type="eggNOG" id="COG3614">
    <property type="taxonomic scope" value="Bacteria"/>
</dbReference>
<evidence type="ECO:0000256" key="6">
    <source>
        <dbReference type="ARBA" id="ARBA00034247"/>
    </source>
</evidence>
<dbReference type="CDD" id="cd01949">
    <property type="entry name" value="GGDEF"/>
    <property type="match status" value="1"/>
</dbReference>
<dbReference type="STRING" id="1219077.VAZ01S_013_01000"/>
<accession>U3AN19</accession>
<dbReference type="Pfam" id="PF00990">
    <property type="entry name" value="GGDEF"/>
    <property type="match status" value="1"/>
</dbReference>
<dbReference type="NCBIfam" id="TIGR00254">
    <property type="entry name" value="GGDEF"/>
    <property type="match status" value="1"/>
</dbReference>
<dbReference type="Gene3D" id="3.30.450.350">
    <property type="entry name" value="CHASE domain"/>
    <property type="match status" value="1"/>
</dbReference>
<dbReference type="PROSITE" id="PS50839">
    <property type="entry name" value="CHASE"/>
    <property type="match status" value="1"/>
</dbReference>
<keyword evidence="4 7" id="KW-1133">Transmembrane helix</keyword>
<dbReference type="GO" id="GO:0043709">
    <property type="term" value="P:cell adhesion involved in single-species biofilm formation"/>
    <property type="evidence" value="ECO:0007669"/>
    <property type="project" value="TreeGrafter"/>
</dbReference>
<keyword evidence="5 7" id="KW-0472">Membrane</keyword>
<protein>
    <recommendedName>
        <fullName evidence="2">diguanylate cyclase</fullName>
        <ecNumber evidence="2">2.7.7.65</ecNumber>
    </recommendedName>
</protein>
<dbReference type="InterPro" id="IPR050469">
    <property type="entry name" value="Diguanylate_Cyclase"/>
</dbReference>
<dbReference type="GO" id="GO:0005886">
    <property type="term" value="C:plasma membrane"/>
    <property type="evidence" value="ECO:0007669"/>
    <property type="project" value="TreeGrafter"/>
</dbReference>
<comment type="caution">
    <text evidence="10">The sequence shown here is derived from an EMBL/GenBank/DDBJ whole genome shotgun (WGS) entry which is preliminary data.</text>
</comment>
<dbReference type="GO" id="GO:1902201">
    <property type="term" value="P:negative regulation of bacterial-type flagellum-dependent cell motility"/>
    <property type="evidence" value="ECO:0007669"/>
    <property type="project" value="TreeGrafter"/>
</dbReference>
<comment type="subcellular location">
    <subcellularLocation>
        <location evidence="1">Membrane</location>
    </subcellularLocation>
</comment>
<proteinExistence type="predicted"/>
<dbReference type="PROSITE" id="PS50887">
    <property type="entry name" value="GGDEF"/>
    <property type="match status" value="1"/>
</dbReference>
<dbReference type="InterPro" id="IPR043128">
    <property type="entry name" value="Rev_trsase/Diguanyl_cyclase"/>
</dbReference>
<dbReference type="PANTHER" id="PTHR45138">
    <property type="entry name" value="REGULATORY COMPONENTS OF SENSORY TRANSDUCTION SYSTEM"/>
    <property type="match status" value="1"/>
</dbReference>
<organism evidence="10 11">
    <name type="scientific">Vibrio azureus NBRC 104587</name>
    <dbReference type="NCBI Taxonomy" id="1219077"/>
    <lineage>
        <taxon>Bacteria</taxon>
        <taxon>Pseudomonadati</taxon>
        <taxon>Pseudomonadota</taxon>
        <taxon>Gammaproteobacteria</taxon>
        <taxon>Vibrionales</taxon>
        <taxon>Vibrionaceae</taxon>
        <taxon>Vibrio</taxon>
    </lineage>
</organism>
<dbReference type="RefSeq" id="WP_021708472.1">
    <property type="nucleotide sequence ID" value="NZ_BAOB01000074.1"/>
</dbReference>
<dbReference type="InterPro" id="IPR042240">
    <property type="entry name" value="CHASE_sf"/>
</dbReference>
<dbReference type="Gene3D" id="3.30.70.270">
    <property type="match status" value="1"/>
</dbReference>
<dbReference type="InterPro" id="IPR006189">
    <property type="entry name" value="CHASE_dom"/>
</dbReference>
<dbReference type="InterPro" id="IPR000160">
    <property type="entry name" value="GGDEF_dom"/>
</dbReference>
<dbReference type="eggNOG" id="COG2199">
    <property type="taxonomic scope" value="Bacteria"/>
</dbReference>
<name>U3AN19_9VIBR</name>
<dbReference type="OrthoDB" id="6572677at2"/>
<dbReference type="SMART" id="SM00267">
    <property type="entry name" value="GGDEF"/>
    <property type="match status" value="1"/>
</dbReference>
<dbReference type="AlphaFoldDB" id="U3AN19"/>
<keyword evidence="3 7" id="KW-0812">Transmembrane</keyword>
<dbReference type="GO" id="GO:0007165">
    <property type="term" value="P:signal transduction"/>
    <property type="evidence" value="ECO:0007669"/>
    <property type="project" value="UniProtKB-ARBA"/>
</dbReference>
<evidence type="ECO:0000259" key="9">
    <source>
        <dbReference type="PROSITE" id="PS50887"/>
    </source>
</evidence>
<feature type="transmembrane region" description="Helical" evidence="7">
    <location>
        <begin position="313"/>
        <end position="332"/>
    </location>
</feature>
<evidence type="ECO:0000313" key="11">
    <source>
        <dbReference type="Proteomes" id="UP000016567"/>
    </source>
</evidence>
<sequence length="513" mass="58585">MSIRTIKHYLFRHSMASVMGFLAVLVTTAGVILAAAEIQSRYTRTILNTMADRQADALQNAIENDLAFIGAGANFFHSVDQSYWDQFPFFAKQVIENSNSLIALQWLQRVEPDQVESYIESVKSTHSDFEVFTVLSTGERVTGNILEAGKPLFILSDIYPRTKQNLSLLGFYSSRERFDLVLNDLHTYERPNISDKVRLLQDGYDKSVSKSGLLVYHPVFSYDSHEFLGVVVGVLRSYIYFRDLVTKTASEMKMSLKVKDLGFDANDDPVLFKSEDWDDIDGESISRKVMLSNREWQIDFKLSATLLTWERTVLYSIALSGFLIACLIAYIISLQSREKERLSAMLERKTSQLKWMAERDPLTQQYNRRKFNDDLANQVKQKHKFSLIGFDIDHFKSVNDGYGHLAGDETLNHVTDLIVEQLLEGDKLYRSGGDEFCIISQLSDKTQLRSYLDKIRQRIASTSFLYKGQPICCSLSIGAVIYQGEESESLYNKMDKQMYCCKENGRNSVSIGD</sequence>
<evidence type="ECO:0000256" key="3">
    <source>
        <dbReference type="ARBA" id="ARBA00022692"/>
    </source>
</evidence>
<evidence type="ECO:0000313" key="10">
    <source>
        <dbReference type="EMBL" id="GAD74692.1"/>
    </source>
</evidence>
<dbReference type="InterPro" id="IPR029787">
    <property type="entry name" value="Nucleotide_cyclase"/>
</dbReference>
<keyword evidence="11" id="KW-1185">Reference proteome</keyword>
<dbReference type="EC" id="2.7.7.65" evidence="2"/>
<gene>
    <name evidence="10" type="ORF">VAZ01S_013_01000</name>
</gene>
<dbReference type="Pfam" id="PF03924">
    <property type="entry name" value="CHASE"/>
    <property type="match status" value="1"/>
</dbReference>
<feature type="domain" description="GGDEF" evidence="9">
    <location>
        <begin position="383"/>
        <end position="513"/>
    </location>
</feature>
<dbReference type="EMBL" id="BATL01000013">
    <property type="protein sequence ID" value="GAD74692.1"/>
    <property type="molecule type" value="Genomic_DNA"/>
</dbReference>
<evidence type="ECO:0000256" key="5">
    <source>
        <dbReference type="ARBA" id="ARBA00023136"/>
    </source>
</evidence>
<dbReference type="SUPFAM" id="SSF55073">
    <property type="entry name" value="Nucleotide cyclase"/>
    <property type="match status" value="1"/>
</dbReference>
<evidence type="ECO:0000256" key="7">
    <source>
        <dbReference type="SAM" id="Phobius"/>
    </source>
</evidence>
<feature type="domain" description="CHASE" evidence="8">
    <location>
        <begin position="153"/>
        <end position="299"/>
    </location>
</feature>
<dbReference type="Proteomes" id="UP000016567">
    <property type="component" value="Unassembled WGS sequence"/>
</dbReference>
<evidence type="ECO:0000259" key="8">
    <source>
        <dbReference type="PROSITE" id="PS50839"/>
    </source>
</evidence>
<evidence type="ECO:0000256" key="2">
    <source>
        <dbReference type="ARBA" id="ARBA00012528"/>
    </source>
</evidence>
<reference evidence="10 11" key="1">
    <citation type="submission" date="2013-09" db="EMBL/GenBank/DDBJ databases">
        <title>Whole genome shotgun sequence of Vibrio azureus NBRC 104587.</title>
        <authorList>
            <person name="Isaki S."/>
            <person name="Hosoyama A."/>
            <person name="Numata M."/>
            <person name="Hashimoto M."/>
            <person name="Hosoyama Y."/>
            <person name="Tsuchikane K."/>
            <person name="Noguchi M."/>
            <person name="Hirakata S."/>
            <person name="Ichikawa N."/>
            <person name="Ohji S."/>
            <person name="Yamazoe A."/>
            <person name="Fujita N."/>
        </authorList>
    </citation>
    <scope>NUCLEOTIDE SEQUENCE [LARGE SCALE GENOMIC DNA]</scope>
    <source>
        <strain evidence="10 11">NBRC 104587</strain>
    </source>
</reference>
<evidence type="ECO:0000256" key="4">
    <source>
        <dbReference type="ARBA" id="ARBA00022989"/>
    </source>
</evidence>
<comment type="catalytic activity">
    <reaction evidence="6">
        <text>2 GTP = 3',3'-c-di-GMP + 2 diphosphate</text>
        <dbReference type="Rhea" id="RHEA:24898"/>
        <dbReference type="ChEBI" id="CHEBI:33019"/>
        <dbReference type="ChEBI" id="CHEBI:37565"/>
        <dbReference type="ChEBI" id="CHEBI:58805"/>
        <dbReference type="EC" id="2.7.7.65"/>
    </reaction>
</comment>
<dbReference type="SMART" id="SM01079">
    <property type="entry name" value="CHASE"/>
    <property type="match status" value="1"/>
</dbReference>